<dbReference type="SUPFAM" id="SSF51206">
    <property type="entry name" value="cAMP-binding domain-like"/>
    <property type="match status" value="2"/>
</dbReference>
<keyword evidence="17" id="KW-0175">Coiled coil</keyword>
<feature type="domain" description="Cyclic nucleotide-binding" evidence="20">
    <location>
        <begin position="580"/>
        <end position="695"/>
    </location>
</feature>
<evidence type="ECO:0000256" key="14">
    <source>
        <dbReference type="ARBA" id="ARBA00074116"/>
    </source>
</evidence>
<dbReference type="GO" id="GO:0005524">
    <property type="term" value="F:ATP binding"/>
    <property type="evidence" value="ECO:0007669"/>
    <property type="project" value="UniProtKB-UniRule"/>
</dbReference>
<feature type="domain" description="Protein kinase" evidence="19">
    <location>
        <begin position="856"/>
        <end position="1116"/>
    </location>
</feature>
<dbReference type="SMART" id="SM00220">
    <property type="entry name" value="S_TKc"/>
    <property type="match status" value="1"/>
</dbReference>
<keyword evidence="5" id="KW-0723">Serine/threonine-protein kinase</keyword>
<dbReference type="FunFam" id="2.60.120.10:FF:000064">
    <property type="entry name" value="cGMP-dependent protein kinase, isozyme"/>
    <property type="match status" value="1"/>
</dbReference>
<dbReference type="Pfam" id="PF16545">
    <property type="entry name" value="CCM2_C"/>
    <property type="match status" value="1"/>
</dbReference>
<evidence type="ECO:0000256" key="1">
    <source>
        <dbReference type="ARBA" id="ARBA00001946"/>
    </source>
</evidence>
<keyword evidence="11" id="KW-0142">cGMP-binding</keyword>
<keyword evidence="4" id="KW-0145">Chemotaxis</keyword>
<dbReference type="InterPro" id="IPR000719">
    <property type="entry name" value="Prot_kinase_dom"/>
</dbReference>
<proteinExistence type="inferred from homology"/>
<dbReference type="GO" id="GO:0005737">
    <property type="term" value="C:cytoplasm"/>
    <property type="evidence" value="ECO:0007669"/>
    <property type="project" value="UniProtKB-ARBA"/>
</dbReference>
<comment type="similarity">
    <text evidence="2">Belongs to the protein kinase superfamily. AGC Ser/Thr protein kinase family. cGMP subfamily.</text>
</comment>
<evidence type="ECO:0000256" key="6">
    <source>
        <dbReference type="ARBA" id="ARBA00022535"/>
    </source>
</evidence>
<dbReference type="InterPro" id="IPR032375">
    <property type="entry name" value="CCM2_C"/>
</dbReference>
<dbReference type="WBParaSite" id="Gr19_v10_g8746.t2">
    <property type="protein sequence ID" value="Gr19_v10_g8746.t2"/>
    <property type="gene ID" value="Gr19_v10_g8746"/>
</dbReference>
<dbReference type="PANTHER" id="PTHR24353:SF111">
    <property type="match status" value="1"/>
</dbReference>
<dbReference type="Gene3D" id="2.60.120.10">
    <property type="entry name" value="Jelly Rolls"/>
    <property type="match status" value="2"/>
</dbReference>
<evidence type="ECO:0000256" key="16">
    <source>
        <dbReference type="PROSITE-ProRule" id="PRU10141"/>
    </source>
</evidence>
<evidence type="ECO:0000256" key="10">
    <source>
        <dbReference type="ARBA" id="ARBA00022840"/>
    </source>
</evidence>
<dbReference type="SMART" id="SM00133">
    <property type="entry name" value="S_TK_X"/>
    <property type="match status" value="1"/>
</dbReference>
<keyword evidence="7" id="KW-0808">Transferase</keyword>
<dbReference type="InterPro" id="IPR017441">
    <property type="entry name" value="Protein_kinase_ATP_BS"/>
</dbReference>
<dbReference type="PANTHER" id="PTHR24353">
    <property type="entry name" value="CYCLIC NUCLEOTIDE-DEPENDENT PROTEIN KINASE"/>
    <property type="match status" value="1"/>
</dbReference>
<dbReference type="GO" id="GO:0030553">
    <property type="term" value="F:cGMP binding"/>
    <property type="evidence" value="ECO:0007669"/>
    <property type="project" value="UniProtKB-KW"/>
</dbReference>
<evidence type="ECO:0000259" key="21">
    <source>
        <dbReference type="PROSITE" id="PS51285"/>
    </source>
</evidence>
<dbReference type="InterPro" id="IPR018488">
    <property type="entry name" value="cNMP-bd_CS"/>
</dbReference>
<comment type="catalytic activity">
    <reaction evidence="13">
        <text>L-seryl-[protein] + ATP = O-phospho-L-seryl-[protein] + ADP + H(+)</text>
        <dbReference type="Rhea" id="RHEA:17989"/>
        <dbReference type="Rhea" id="RHEA-COMP:9863"/>
        <dbReference type="Rhea" id="RHEA-COMP:11604"/>
        <dbReference type="ChEBI" id="CHEBI:15378"/>
        <dbReference type="ChEBI" id="CHEBI:29999"/>
        <dbReference type="ChEBI" id="CHEBI:30616"/>
        <dbReference type="ChEBI" id="CHEBI:83421"/>
        <dbReference type="ChEBI" id="CHEBI:456216"/>
        <dbReference type="EC" id="2.7.11.12"/>
    </reaction>
</comment>
<evidence type="ECO:0000259" key="19">
    <source>
        <dbReference type="PROSITE" id="PS50011"/>
    </source>
</evidence>
<keyword evidence="22" id="KW-1185">Reference proteome</keyword>
<protein>
    <recommendedName>
        <fullName evidence="14">cGMP-dependent protein kinase egl-4</fullName>
        <ecNumber evidence="3">2.7.11.12</ecNumber>
    </recommendedName>
    <alternativeName>
        <fullName evidence="15">Egg-laying defective protein 4</fullName>
    </alternativeName>
</protein>
<dbReference type="CDD" id="cd05572">
    <property type="entry name" value="STKc_cGK"/>
    <property type="match status" value="1"/>
</dbReference>
<comment type="cofactor">
    <cofactor evidence="1">
        <name>Mg(2+)</name>
        <dbReference type="ChEBI" id="CHEBI:18420"/>
    </cofactor>
</comment>
<feature type="region of interest" description="Disordered" evidence="18">
    <location>
        <begin position="181"/>
        <end position="204"/>
    </location>
</feature>
<dbReference type="SMART" id="SM00100">
    <property type="entry name" value="cNMP"/>
    <property type="match status" value="2"/>
</dbReference>
<dbReference type="AlphaFoldDB" id="A0A914IAA7"/>
<evidence type="ECO:0000256" key="15">
    <source>
        <dbReference type="ARBA" id="ARBA00076658"/>
    </source>
</evidence>
<evidence type="ECO:0000256" key="7">
    <source>
        <dbReference type="ARBA" id="ARBA00022679"/>
    </source>
</evidence>
<dbReference type="PROSITE" id="PS00107">
    <property type="entry name" value="PROTEIN_KINASE_ATP"/>
    <property type="match status" value="1"/>
</dbReference>
<feature type="compositionally biased region" description="Polar residues" evidence="18">
    <location>
        <begin position="395"/>
        <end position="407"/>
    </location>
</feature>
<dbReference type="Gene3D" id="3.30.200.20">
    <property type="entry name" value="Phosphorylase Kinase, domain 1"/>
    <property type="match status" value="1"/>
</dbReference>
<keyword evidence="6" id="KW-0140">cGMP</keyword>
<organism evidence="22 23">
    <name type="scientific">Globodera rostochiensis</name>
    <name type="common">Golden nematode worm</name>
    <name type="synonym">Heterodera rostochiensis</name>
    <dbReference type="NCBI Taxonomy" id="31243"/>
    <lineage>
        <taxon>Eukaryota</taxon>
        <taxon>Metazoa</taxon>
        <taxon>Ecdysozoa</taxon>
        <taxon>Nematoda</taxon>
        <taxon>Chromadorea</taxon>
        <taxon>Rhabditida</taxon>
        <taxon>Tylenchina</taxon>
        <taxon>Tylenchomorpha</taxon>
        <taxon>Tylenchoidea</taxon>
        <taxon>Heteroderidae</taxon>
        <taxon>Heteroderinae</taxon>
        <taxon>Globodera</taxon>
    </lineage>
</organism>
<dbReference type="SUPFAM" id="SSF56112">
    <property type="entry name" value="Protein kinase-like (PK-like)"/>
    <property type="match status" value="1"/>
</dbReference>
<dbReference type="InterPro" id="IPR018490">
    <property type="entry name" value="cNMP-bd_dom_sf"/>
</dbReference>
<dbReference type="Gene3D" id="1.20.1160.20">
    <property type="match status" value="1"/>
</dbReference>
<dbReference type="InterPro" id="IPR014710">
    <property type="entry name" value="RmlC-like_jellyroll"/>
</dbReference>
<dbReference type="Gene3D" id="1.10.510.10">
    <property type="entry name" value="Transferase(Phosphotransferase) domain 1"/>
    <property type="match status" value="1"/>
</dbReference>
<dbReference type="GO" id="GO:0006935">
    <property type="term" value="P:chemotaxis"/>
    <property type="evidence" value="ECO:0007669"/>
    <property type="project" value="UniProtKB-KW"/>
</dbReference>
<dbReference type="PROSITE" id="PS00108">
    <property type="entry name" value="PROTEIN_KINASE_ST"/>
    <property type="match status" value="1"/>
</dbReference>
<evidence type="ECO:0000256" key="5">
    <source>
        <dbReference type="ARBA" id="ARBA00022527"/>
    </source>
</evidence>
<dbReference type="FunFam" id="1.10.510.10:FF:000096">
    <property type="entry name" value="cGMP-dependent protein kinase"/>
    <property type="match status" value="1"/>
</dbReference>
<dbReference type="Pfam" id="PF00069">
    <property type="entry name" value="Pkinase"/>
    <property type="match status" value="1"/>
</dbReference>
<dbReference type="InterPro" id="IPR002374">
    <property type="entry name" value="cGMP_dep_kinase"/>
</dbReference>
<evidence type="ECO:0000313" key="23">
    <source>
        <dbReference type="WBParaSite" id="Gr19_v10_g8746.t2"/>
    </source>
</evidence>
<keyword evidence="10 16" id="KW-0067">ATP-binding</keyword>
<keyword evidence="8 16" id="KW-0547">Nucleotide-binding</keyword>
<evidence type="ECO:0000256" key="13">
    <source>
        <dbReference type="ARBA" id="ARBA00047462"/>
    </source>
</evidence>
<dbReference type="PROSITE" id="PS51285">
    <property type="entry name" value="AGC_KINASE_CTER"/>
    <property type="match status" value="1"/>
</dbReference>
<evidence type="ECO:0000256" key="9">
    <source>
        <dbReference type="ARBA" id="ARBA00022777"/>
    </source>
</evidence>
<evidence type="ECO:0000259" key="20">
    <source>
        <dbReference type="PROSITE" id="PS50042"/>
    </source>
</evidence>
<dbReference type="InterPro" id="IPR000595">
    <property type="entry name" value="cNMP-bd_dom"/>
</dbReference>
<evidence type="ECO:0000256" key="2">
    <source>
        <dbReference type="ARBA" id="ARBA00006352"/>
    </source>
</evidence>
<dbReference type="FunFam" id="2.60.120.10:FF:000072">
    <property type="entry name" value="cGMP-dependent protein kinase"/>
    <property type="match status" value="1"/>
</dbReference>
<accession>A0A914IAA7</accession>
<dbReference type="InterPro" id="IPR008271">
    <property type="entry name" value="Ser/Thr_kinase_AS"/>
</dbReference>
<evidence type="ECO:0000256" key="8">
    <source>
        <dbReference type="ARBA" id="ARBA00022741"/>
    </source>
</evidence>
<reference evidence="23" key="1">
    <citation type="submission" date="2022-11" db="UniProtKB">
        <authorList>
            <consortium name="WormBaseParasite"/>
        </authorList>
    </citation>
    <scope>IDENTIFICATION</scope>
</reference>
<dbReference type="CDD" id="cd00038">
    <property type="entry name" value="CAP_ED"/>
    <property type="match status" value="2"/>
</dbReference>
<feature type="coiled-coil region" evidence="17">
    <location>
        <begin position="455"/>
        <end position="496"/>
    </location>
</feature>
<dbReference type="InterPro" id="IPR000961">
    <property type="entry name" value="AGC-kinase_C"/>
</dbReference>
<dbReference type="GO" id="GO:0004692">
    <property type="term" value="F:cGMP-dependent protein kinase activity"/>
    <property type="evidence" value="ECO:0007669"/>
    <property type="project" value="UniProtKB-EC"/>
</dbReference>
<dbReference type="Proteomes" id="UP000887572">
    <property type="component" value="Unplaced"/>
</dbReference>
<dbReference type="EC" id="2.7.11.12" evidence="3"/>
<comment type="catalytic activity">
    <reaction evidence="12">
        <text>L-threonyl-[protein] + ATP = O-phospho-L-threonyl-[protein] + ADP + H(+)</text>
        <dbReference type="Rhea" id="RHEA:46608"/>
        <dbReference type="Rhea" id="RHEA-COMP:11060"/>
        <dbReference type="Rhea" id="RHEA-COMP:11605"/>
        <dbReference type="ChEBI" id="CHEBI:15378"/>
        <dbReference type="ChEBI" id="CHEBI:30013"/>
        <dbReference type="ChEBI" id="CHEBI:30616"/>
        <dbReference type="ChEBI" id="CHEBI:61977"/>
        <dbReference type="ChEBI" id="CHEBI:456216"/>
        <dbReference type="EC" id="2.7.11.12"/>
    </reaction>
</comment>
<feature type="binding site" evidence="16">
    <location>
        <position position="886"/>
    </location>
    <ligand>
        <name>ATP</name>
        <dbReference type="ChEBI" id="CHEBI:30616"/>
    </ligand>
</feature>
<dbReference type="PROSITE" id="PS00888">
    <property type="entry name" value="CNMP_BINDING_1"/>
    <property type="match status" value="2"/>
</dbReference>
<evidence type="ECO:0000256" key="12">
    <source>
        <dbReference type="ARBA" id="ARBA00047298"/>
    </source>
</evidence>
<feature type="domain" description="AGC-kinase C-terminal" evidence="21">
    <location>
        <begin position="1117"/>
        <end position="1167"/>
    </location>
</feature>
<evidence type="ECO:0000256" key="18">
    <source>
        <dbReference type="SAM" id="MobiDB-lite"/>
    </source>
</evidence>
<feature type="region of interest" description="Disordered" evidence="18">
    <location>
        <begin position="1139"/>
        <end position="1167"/>
    </location>
</feature>
<evidence type="ECO:0000256" key="17">
    <source>
        <dbReference type="SAM" id="Coils"/>
    </source>
</evidence>
<dbReference type="Pfam" id="PF00027">
    <property type="entry name" value="cNMP_binding"/>
    <property type="match status" value="2"/>
</dbReference>
<name>A0A914IAA7_GLORO</name>
<evidence type="ECO:0000256" key="3">
    <source>
        <dbReference type="ARBA" id="ARBA00012428"/>
    </source>
</evidence>
<evidence type="ECO:0000256" key="4">
    <source>
        <dbReference type="ARBA" id="ARBA00022500"/>
    </source>
</evidence>
<dbReference type="PROSITE" id="PS50011">
    <property type="entry name" value="PROTEIN_KINASE_DOM"/>
    <property type="match status" value="1"/>
</dbReference>
<dbReference type="PROSITE" id="PS50042">
    <property type="entry name" value="CNMP_BINDING_3"/>
    <property type="match status" value="2"/>
</dbReference>
<dbReference type="PROSITE" id="PS00889">
    <property type="entry name" value="CNMP_BINDING_2"/>
    <property type="match status" value="2"/>
</dbReference>
<dbReference type="PRINTS" id="PR00104">
    <property type="entry name" value="CGMPKINASE"/>
</dbReference>
<sequence length="1167" mass="130860">MAEVAPEQRRWTLRLGGLVEAVNGAHIDPSGRTDLLKVLDRAKRDGTFPLDDGEMALLECDCDVLRVSEAPEGNNLLALIPLHQLSSVGFVREAPQNILALKVGDVEEGKPDLFDLIILFTPTEEIADEICQHLAVCFQFVYREALSTLEEDEADRDTKDCPQGDISAKFVPAAPSSATSSSLCSLPPSPFPSPSNHNNQPASHQRLLASVDNANSTSTSSNSTKQVVELINEYLTMLSACLSHDELNKFAILMRRWRAREMPILEFAQKLLELYGPERRHLLARMRTLLRGDPSELEALTDFLRANGVVENAAAMAASPLLTAEMSLGEEVNSSKSTASSLPSAPLLRSPNRLTKLAAKRLHNSLEDEVAAVKIGKLAVSTAQEQNESMSSSSQLHVQNSGQSHSAGRQKEGGTGFRRFFDKLRKPSEIIVQIGSRTYDAQELQKLVPRMEGELEKQDRLLRQNQKELDAHQKRIGELEVEVKTLSSECDKLRSVLNQKAESAATLGGQKRSDDLHTEMKQKAALLPEVGQVVPEVRAKKMAVSAEPTKLDQHKATLQHHSKSAGCKQLIRDAVQKNDFLRQLAKEQIIELVECMFEMRARAGQWVIQEGEPGDRLYVIAEGQLQVSREGQSLGVMNPGVAMGELAILYNCERTASIQAITDCVLFCLDRSVFQMITMRLGMERHAQLMNFLHKVEIFVGLPEDRLSKMADVMDQDYYAADHYIIREGEKGDTFFVINSGQVRVTQSIEGELEPREVRVLKQGEFFGEKALLGEEVRTANVIALAPGVEVLTLDRESFLKLIGDLEPLLKQQRAYRDEDIKRRSARTEKDARVSPIKTEIPELEDEFAQIQLRQLKRIATLGVGGFGRVELVCINADKSRSFALKALKKKHVVDTRQQEHIFAERNIMLETRTDWIVRLYKTFRDSKYVYMLLEACLGGELWTTLRDRGHFDDYTARFYVACVLEGLEHLHRRNIVYRDLKPENCLLTTSGYLKLVDFGFAKKLASGRKTWTFCGTPEYVSPEIILNKGHDQAADYWALGIYICELMLGRPPFQASDPMKTYTLILKGIDVLEIPNRRIGKTATALVKKLCRDNPGERLGSGSGGVNDIRKHRWFMGFDWDGLRSRTLKPPIIPKVSNPADVSNFDNYPPDQDIPPDEFSGWDEGF</sequence>
<dbReference type="InterPro" id="IPR035014">
    <property type="entry name" value="STKc_cGK"/>
</dbReference>
<dbReference type="InterPro" id="IPR011993">
    <property type="entry name" value="PH-like_dom_sf"/>
</dbReference>
<keyword evidence="9" id="KW-0418">Kinase</keyword>
<evidence type="ECO:0000313" key="22">
    <source>
        <dbReference type="Proteomes" id="UP000887572"/>
    </source>
</evidence>
<dbReference type="Gene3D" id="2.30.29.30">
    <property type="entry name" value="Pleckstrin-homology domain (PH domain)/Phosphotyrosine-binding domain (PTB)"/>
    <property type="match status" value="1"/>
</dbReference>
<feature type="domain" description="Cyclic nucleotide-binding" evidence="20">
    <location>
        <begin position="698"/>
        <end position="804"/>
    </location>
</feature>
<evidence type="ECO:0000256" key="11">
    <source>
        <dbReference type="ARBA" id="ARBA00022992"/>
    </source>
</evidence>
<feature type="region of interest" description="Disordered" evidence="18">
    <location>
        <begin position="384"/>
        <end position="415"/>
    </location>
</feature>
<dbReference type="InterPro" id="IPR011009">
    <property type="entry name" value="Kinase-like_dom_sf"/>
</dbReference>